<evidence type="ECO:0000313" key="1">
    <source>
        <dbReference type="EMBL" id="KAI9919923.1"/>
    </source>
</evidence>
<proteinExistence type="predicted"/>
<comment type="caution">
    <text evidence="1">The sequence shown here is derived from an EMBL/GenBank/DDBJ whole genome shotgun (WGS) entry which is preliminary data.</text>
</comment>
<dbReference type="EMBL" id="CM047589">
    <property type="protein sequence ID" value="KAI9919923.1"/>
    <property type="molecule type" value="Genomic_DNA"/>
</dbReference>
<reference evidence="1 2" key="1">
    <citation type="journal article" date="2022" name="bioRxiv">
        <title>The genome of the oomycete Peronosclerospora sorghi, a cosmopolitan pathogen of maize and sorghum, is inflated with dispersed pseudogenes.</title>
        <authorList>
            <person name="Fletcher K."/>
            <person name="Martin F."/>
            <person name="Isakeit T."/>
            <person name="Cavanaugh K."/>
            <person name="Magill C."/>
            <person name="Michelmore R."/>
        </authorList>
    </citation>
    <scope>NUCLEOTIDE SEQUENCE [LARGE SCALE GENOMIC DNA]</scope>
    <source>
        <strain evidence="1">P6</strain>
    </source>
</reference>
<accession>A0ACC0WPU3</accession>
<dbReference type="Proteomes" id="UP001163321">
    <property type="component" value="Chromosome 10"/>
</dbReference>
<evidence type="ECO:0000313" key="2">
    <source>
        <dbReference type="Proteomes" id="UP001163321"/>
    </source>
</evidence>
<sequence length="466" mass="52945">MGVHSAATMAVAVTVVLSTVRFSASVATPLVPTNSSGQTRFHDKEERGPVPQTLEDMIKSGLAPGEVFTQMELPTEAKKFIHSPLFAAWLQYLKHFMRLNPHENTNLIVALLTWGGFDGVADIIQEGLKHRDPSMKKLADLVQRDHHGLANFIQEAQKHRDSSIKRFAVMVRRELMHYLLAKGQTPNDVLKLSEQKTGLPASPFLSTWIHYFDTYKKVHGQDVSLYATLMKHYRDEKTLLAAVPDMTEQMHSAVINHWLSRKKSPDEALTLLGLNEVDKPRDLVKNPQFAFWTRYTEKYASKYPKEKVNAFSILSTYYTDADFANMISDKSEKSVATSLRKQLFKYWFTASKGRASMGKVFNSLDLDEDVGSLFYLPDFYVWADYVVFYAKLRPQDNISVGTVLKKLIKVKGMEKARKAVKDPEKLREVDGILRQPPKDEGKKRKRPLDADEGKDERPSKAAHANL</sequence>
<name>A0ACC0WPU3_9STRA</name>
<organism evidence="1 2">
    <name type="scientific">Peronosclerospora sorghi</name>
    <dbReference type="NCBI Taxonomy" id="230839"/>
    <lineage>
        <taxon>Eukaryota</taxon>
        <taxon>Sar</taxon>
        <taxon>Stramenopiles</taxon>
        <taxon>Oomycota</taxon>
        <taxon>Peronosporomycetes</taxon>
        <taxon>Peronosporales</taxon>
        <taxon>Peronosporaceae</taxon>
        <taxon>Peronosclerospora</taxon>
    </lineage>
</organism>
<gene>
    <name evidence="1" type="ORF">PsorP6_015428</name>
</gene>
<keyword evidence="2" id="KW-1185">Reference proteome</keyword>
<protein>
    <submittedName>
        <fullName evidence="1">Uncharacterized protein</fullName>
    </submittedName>
</protein>